<comment type="similarity">
    <text evidence="2">Belongs to the bacterial solute-binding protein 8 family.</text>
</comment>
<evidence type="ECO:0000313" key="8">
    <source>
        <dbReference type="EMBL" id="MTB71092.1"/>
    </source>
</evidence>
<dbReference type="InterPro" id="IPR002491">
    <property type="entry name" value="ABC_transptr_periplasmic_BD"/>
</dbReference>
<keyword evidence="3" id="KW-0813">Transport</keyword>
<dbReference type="GO" id="GO:0030288">
    <property type="term" value="C:outer membrane-bounded periplasmic space"/>
    <property type="evidence" value="ECO:0007669"/>
    <property type="project" value="TreeGrafter"/>
</dbReference>
<dbReference type="Proteomes" id="UP000431092">
    <property type="component" value="Unassembled WGS sequence"/>
</dbReference>
<dbReference type="InterPro" id="IPR051313">
    <property type="entry name" value="Bact_iron-sidero_bind"/>
</dbReference>
<keyword evidence="9" id="KW-1185">Reference proteome</keyword>
<dbReference type="GO" id="GO:1901678">
    <property type="term" value="P:iron coordination entity transport"/>
    <property type="evidence" value="ECO:0007669"/>
    <property type="project" value="UniProtKB-ARBA"/>
</dbReference>
<evidence type="ECO:0000256" key="5">
    <source>
        <dbReference type="SAM" id="MobiDB-lite"/>
    </source>
</evidence>
<dbReference type="PROSITE" id="PS50983">
    <property type="entry name" value="FE_B12_PBP"/>
    <property type="match status" value="1"/>
</dbReference>
<dbReference type="PANTHER" id="PTHR30532:SF24">
    <property type="entry name" value="FERRIC ENTEROBACTIN-BINDING PERIPLASMIC PROTEIN FEPB"/>
    <property type="match status" value="1"/>
</dbReference>
<keyword evidence="4 6" id="KW-0732">Signal</keyword>
<name>A0A6I3IB76_9MICO</name>
<evidence type="ECO:0000259" key="7">
    <source>
        <dbReference type="PROSITE" id="PS50983"/>
    </source>
</evidence>
<dbReference type="AlphaFoldDB" id="A0A6I3IB76"/>
<evidence type="ECO:0000256" key="4">
    <source>
        <dbReference type="ARBA" id="ARBA00022729"/>
    </source>
</evidence>
<sequence length="353" mass="35962">MTRRSLLVLTSATLTSAVTLAACGSGAGSTSSGSASAGGATSGATSQGAAEPGAFPVTIKHAFGETTISKEPTKVATVGWVDQDMAVSLGVVPVGATAMTWGGNAGKSTDWFDAAVAKLGGKAPTRYDDTDGIPVTEIATLAPDVILATSSGLTKADYDKLSKIAPVVAQPGAPWVTPWTTSLETVGKALGRPTKATAVRAQTDKVVADAKAAHPELAGKTMVFAYLTTTDLSQIGIYGKEDNRVRALEAFGLRSAPIVSSAVKPGQFYGNVSAEQASTIQSDVLLSYAEKPTDIAAFTANPLIGQIPALRSGHAYAEVDKQIGLSVTNPSPLSMPVIVDKYLPGVVKAVKGA</sequence>
<feature type="chain" id="PRO_5039279238" evidence="6">
    <location>
        <begin position="22"/>
        <end position="353"/>
    </location>
</feature>
<proteinExistence type="inferred from homology"/>
<dbReference type="PROSITE" id="PS51257">
    <property type="entry name" value="PROKAR_LIPOPROTEIN"/>
    <property type="match status" value="1"/>
</dbReference>
<feature type="region of interest" description="Disordered" evidence="5">
    <location>
        <begin position="31"/>
        <end position="50"/>
    </location>
</feature>
<dbReference type="SUPFAM" id="SSF53807">
    <property type="entry name" value="Helical backbone' metal receptor"/>
    <property type="match status" value="1"/>
</dbReference>
<dbReference type="Pfam" id="PF01497">
    <property type="entry name" value="Peripla_BP_2"/>
    <property type="match status" value="1"/>
</dbReference>
<protein>
    <submittedName>
        <fullName evidence="8">ABC transporter substrate-binding protein</fullName>
    </submittedName>
</protein>
<feature type="signal peptide" evidence="6">
    <location>
        <begin position="1"/>
        <end position="21"/>
    </location>
</feature>
<organism evidence="8 9">
    <name type="scientific">Arsenicicoccus cauae</name>
    <dbReference type="NCBI Taxonomy" id="2663847"/>
    <lineage>
        <taxon>Bacteria</taxon>
        <taxon>Bacillati</taxon>
        <taxon>Actinomycetota</taxon>
        <taxon>Actinomycetes</taxon>
        <taxon>Micrococcales</taxon>
        <taxon>Intrasporangiaceae</taxon>
        <taxon>Arsenicicoccus</taxon>
    </lineage>
</organism>
<dbReference type="EMBL" id="WLVL01000017">
    <property type="protein sequence ID" value="MTB71092.1"/>
    <property type="molecule type" value="Genomic_DNA"/>
</dbReference>
<dbReference type="PANTHER" id="PTHR30532">
    <property type="entry name" value="IRON III DICITRATE-BINDING PERIPLASMIC PROTEIN"/>
    <property type="match status" value="1"/>
</dbReference>
<evidence type="ECO:0000256" key="2">
    <source>
        <dbReference type="ARBA" id="ARBA00008814"/>
    </source>
</evidence>
<comment type="subcellular location">
    <subcellularLocation>
        <location evidence="1">Cell envelope</location>
    </subcellularLocation>
</comment>
<accession>A0A6I3IB76</accession>
<comment type="caution">
    <text evidence="8">The sequence shown here is derived from an EMBL/GenBank/DDBJ whole genome shotgun (WGS) entry which is preliminary data.</text>
</comment>
<evidence type="ECO:0000256" key="1">
    <source>
        <dbReference type="ARBA" id="ARBA00004196"/>
    </source>
</evidence>
<reference evidence="8 9" key="1">
    <citation type="submission" date="2019-11" db="EMBL/GenBank/DDBJ databases">
        <title>Whole genome sequencing identifies a novel species of the genus Arsenicicoccus isolated from human blood.</title>
        <authorList>
            <person name="Jeong J.H."/>
            <person name="Kweon O.J."/>
            <person name="Kim H.R."/>
            <person name="Kim T.-H."/>
            <person name="Ha S.-M."/>
            <person name="Lee M.-K."/>
        </authorList>
    </citation>
    <scope>NUCLEOTIDE SEQUENCE [LARGE SCALE GENOMIC DNA]</scope>
    <source>
        <strain evidence="8 9">MKL-02</strain>
    </source>
</reference>
<evidence type="ECO:0000313" key="9">
    <source>
        <dbReference type="Proteomes" id="UP000431092"/>
    </source>
</evidence>
<dbReference type="CDD" id="cd01146">
    <property type="entry name" value="FhuD"/>
    <property type="match status" value="1"/>
</dbReference>
<dbReference type="Gene3D" id="3.40.50.1980">
    <property type="entry name" value="Nitrogenase molybdenum iron protein domain"/>
    <property type="match status" value="2"/>
</dbReference>
<gene>
    <name evidence="8" type="ORF">GGG17_03710</name>
</gene>
<evidence type="ECO:0000256" key="6">
    <source>
        <dbReference type="SAM" id="SignalP"/>
    </source>
</evidence>
<feature type="domain" description="Fe/B12 periplasmic-binding" evidence="7">
    <location>
        <begin position="74"/>
        <end position="350"/>
    </location>
</feature>
<evidence type="ECO:0000256" key="3">
    <source>
        <dbReference type="ARBA" id="ARBA00022448"/>
    </source>
</evidence>